<proteinExistence type="predicted"/>
<dbReference type="SUPFAM" id="SSF52402">
    <property type="entry name" value="Adenine nucleotide alpha hydrolases-like"/>
    <property type="match status" value="1"/>
</dbReference>
<comment type="caution">
    <text evidence="2">The sequence shown here is derived from an EMBL/GenBank/DDBJ whole genome shotgun (WGS) entry which is preliminary data.</text>
</comment>
<dbReference type="InterPro" id="IPR001962">
    <property type="entry name" value="Asn_synthase"/>
</dbReference>
<dbReference type="GO" id="GO:0006529">
    <property type="term" value="P:asparagine biosynthetic process"/>
    <property type="evidence" value="ECO:0007669"/>
    <property type="project" value="InterPro"/>
</dbReference>
<feature type="non-terminal residue" evidence="2">
    <location>
        <position position="1"/>
    </location>
</feature>
<feature type="domain" description="Asparagine synthetase" evidence="1">
    <location>
        <begin position="2"/>
        <end position="72"/>
    </location>
</feature>
<organism evidence="2">
    <name type="scientific">marine sediment metagenome</name>
    <dbReference type="NCBI Taxonomy" id="412755"/>
    <lineage>
        <taxon>unclassified sequences</taxon>
        <taxon>metagenomes</taxon>
        <taxon>ecological metagenomes</taxon>
    </lineage>
</organism>
<evidence type="ECO:0000259" key="1">
    <source>
        <dbReference type="Pfam" id="PF00733"/>
    </source>
</evidence>
<reference evidence="2" key="1">
    <citation type="journal article" date="2014" name="Front. Microbiol.">
        <title>High frequency of phylogenetically diverse reductive dehalogenase-homologous genes in deep subseafloor sedimentary metagenomes.</title>
        <authorList>
            <person name="Kawai M."/>
            <person name="Futagami T."/>
            <person name="Toyoda A."/>
            <person name="Takaki Y."/>
            <person name="Nishi S."/>
            <person name="Hori S."/>
            <person name="Arai W."/>
            <person name="Tsubouchi T."/>
            <person name="Morono Y."/>
            <person name="Uchiyama I."/>
            <person name="Ito T."/>
            <person name="Fujiyama A."/>
            <person name="Inagaki F."/>
            <person name="Takami H."/>
        </authorList>
    </citation>
    <scope>NUCLEOTIDE SEQUENCE</scope>
    <source>
        <strain evidence="2">Expedition CK06-06</strain>
    </source>
</reference>
<dbReference type="Pfam" id="PF00733">
    <property type="entry name" value="Asn_synthase"/>
    <property type="match status" value="1"/>
</dbReference>
<protein>
    <recommendedName>
        <fullName evidence="1">Asparagine synthetase domain-containing protein</fullName>
    </recommendedName>
</protein>
<dbReference type="EMBL" id="BARU01021503">
    <property type="protein sequence ID" value="GAH60780.1"/>
    <property type="molecule type" value="Genomic_DNA"/>
</dbReference>
<name>X1HUM4_9ZZZZ</name>
<dbReference type="GO" id="GO:0004066">
    <property type="term" value="F:asparagine synthase (glutamine-hydrolyzing) activity"/>
    <property type="evidence" value="ECO:0007669"/>
    <property type="project" value="InterPro"/>
</dbReference>
<sequence>SRGKQGFAAPIGDWLRGELLEPLRRTLLDGPLVGRGWMSYLPLKRMIDDHRAGRRDHRHRLWALLWLGRWLEKAP</sequence>
<gene>
    <name evidence="2" type="ORF">S03H2_35177</name>
</gene>
<evidence type="ECO:0000313" key="2">
    <source>
        <dbReference type="EMBL" id="GAH60780.1"/>
    </source>
</evidence>
<dbReference type="AlphaFoldDB" id="X1HUM4"/>
<accession>X1HUM4</accession>